<reference evidence="2" key="1">
    <citation type="journal article" date="2019" name="Int. J. Syst. Evol. Microbiol.">
        <title>The Global Catalogue of Microorganisms (GCM) 10K type strain sequencing project: providing services to taxonomists for standard genome sequencing and annotation.</title>
        <authorList>
            <consortium name="The Broad Institute Genomics Platform"/>
            <consortium name="The Broad Institute Genome Sequencing Center for Infectious Disease"/>
            <person name="Wu L."/>
            <person name="Ma J."/>
        </authorList>
    </citation>
    <scope>NUCLEOTIDE SEQUENCE [LARGE SCALE GENOMIC DNA]</scope>
    <source>
        <strain evidence="2">JCM 18302</strain>
    </source>
</reference>
<comment type="caution">
    <text evidence="1">The sequence shown here is derived from an EMBL/GenBank/DDBJ whole genome shotgun (WGS) entry which is preliminary data.</text>
</comment>
<organism evidence="1 2">
    <name type="scientific">Pseudonocardia adelaidensis</name>
    <dbReference type="NCBI Taxonomy" id="648754"/>
    <lineage>
        <taxon>Bacteria</taxon>
        <taxon>Bacillati</taxon>
        <taxon>Actinomycetota</taxon>
        <taxon>Actinomycetes</taxon>
        <taxon>Pseudonocardiales</taxon>
        <taxon>Pseudonocardiaceae</taxon>
        <taxon>Pseudonocardia</taxon>
    </lineage>
</organism>
<name>A0ABP9PA99_9PSEU</name>
<proteinExistence type="predicted"/>
<evidence type="ECO:0000313" key="1">
    <source>
        <dbReference type="EMBL" id="GAA5141090.1"/>
    </source>
</evidence>
<protein>
    <submittedName>
        <fullName evidence="1">Uncharacterized protein</fullName>
    </submittedName>
</protein>
<keyword evidence="2" id="KW-1185">Reference proteome</keyword>
<dbReference type="EMBL" id="BAABJO010000051">
    <property type="protein sequence ID" value="GAA5141090.1"/>
    <property type="molecule type" value="Genomic_DNA"/>
</dbReference>
<dbReference type="Proteomes" id="UP001500804">
    <property type="component" value="Unassembled WGS sequence"/>
</dbReference>
<sequence length="119" mass="13067">MSYRSRLVGKVLGEHDRLAELEAELGSRDAALLALHYRWRTAFFARLDALLEDAPADLDAALSALWTDPAIGGRGLSALLDAHADHPAVAAAQERERRLLHRDLGVELPPRRTTTPPGR</sequence>
<accession>A0ABP9PA99</accession>
<evidence type="ECO:0000313" key="2">
    <source>
        <dbReference type="Proteomes" id="UP001500804"/>
    </source>
</evidence>
<dbReference type="RefSeq" id="WP_345612853.1">
    <property type="nucleotide sequence ID" value="NZ_BAABJO010000051.1"/>
</dbReference>
<gene>
    <name evidence="1" type="ORF">GCM10023320_79610</name>
</gene>